<feature type="domain" description="Peptidase A1" evidence="5">
    <location>
        <begin position="1"/>
        <end position="424"/>
    </location>
</feature>
<keyword evidence="3" id="KW-0472">Membrane</keyword>
<organism evidence="6 7">
    <name type="scientific">Arthrobotrys oligospora (strain ATCC 24927 / CBS 115.81 / DSM 1491)</name>
    <name type="common">Nematode-trapping fungus</name>
    <name type="synonym">Didymozoophaga oligospora</name>
    <dbReference type="NCBI Taxonomy" id="756982"/>
    <lineage>
        <taxon>Eukaryota</taxon>
        <taxon>Fungi</taxon>
        <taxon>Dikarya</taxon>
        <taxon>Ascomycota</taxon>
        <taxon>Pezizomycotina</taxon>
        <taxon>Orbiliomycetes</taxon>
        <taxon>Orbiliales</taxon>
        <taxon>Orbiliaceae</taxon>
        <taxon>Orbilia</taxon>
        <taxon>Orbilia oligospora</taxon>
    </lineage>
</organism>
<proteinExistence type="inferred from homology"/>
<reference evidence="6 7" key="1">
    <citation type="journal article" date="2011" name="PLoS Pathog.">
        <title>Genomic and proteomic analyses of the fungus Arthrobotrys oligospora provide insights into nematode-trap formation.</title>
        <authorList>
            <person name="Yang J."/>
            <person name="Wang L."/>
            <person name="Ji X."/>
            <person name="Feng Y."/>
            <person name="Li X."/>
            <person name="Zou C."/>
            <person name="Xu J."/>
            <person name="Ren Y."/>
            <person name="Mi Q."/>
            <person name="Wu J."/>
            <person name="Liu S."/>
            <person name="Liu Y."/>
            <person name="Huang X."/>
            <person name="Wang H."/>
            <person name="Niu X."/>
            <person name="Li J."/>
            <person name="Liang L."/>
            <person name="Luo Y."/>
            <person name="Ji K."/>
            <person name="Zhou W."/>
            <person name="Yu Z."/>
            <person name="Li G."/>
            <person name="Liu Y."/>
            <person name="Li L."/>
            <person name="Qiao M."/>
            <person name="Feng L."/>
            <person name="Zhang K.-Q."/>
        </authorList>
    </citation>
    <scope>NUCLEOTIDE SEQUENCE [LARGE SCALE GENOMIC DNA]</scope>
    <source>
        <strain evidence="7">ATCC 24927 / CBS 115.81 / DSM 1491</strain>
    </source>
</reference>
<evidence type="ECO:0000313" key="7">
    <source>
        <dbReference type="Proteomes" id="UP000008784"/>
    </source>
</evidence>
<dbReference type="AlphaFoldDB" id="G1XUN3"/>
<name>G1XUN3_ARTOA</name>
<dbReference type="Gene3D" id="2.40.70.10">
    <property type="entry name" value="Acid Proteases"/>
    <property type="match status" value="2"/>
</dbReference>
<gene>
    <name evidence="6" type="ORF">AOL_s00215g691</name>
</gene>
<dbReference type="HOGENOM" id="CLU_490904_0_0_1"/>
<feature type="compositionally biased region" description="Polar residues" evidence="2">
    <location>
        <begin position="622"/>
        <end position="643"/>
    </location>
</feature>
<dbReference type="EMBL" id="ADOT01000321">
    <property type="protein sequence ID" value="EGX43082.1"/>
    <property type="molecule type" value="Genomic_DNA"/>
</dbReference>
<dbReference type="InParanoid" id="G1XUN3"/>
<feature type="region of interest" description="Disordered" evidence="2">
    <location>
        <begin position="615"/>
        <end position="643"/>
    </location>
</feature>
<dbReference type="STRING" id="756982.G1XUN3"/>
<dbReference type="GO" id="GO:0006508">
    <property type="term" value="P:proteolysis"/>
    <property type="evidence" value="ECO:0007669"/>
    <property type="project" value="InterPro"/>
</dbReference>
<feature type="chain" id="PRO_5003426792" description="Peptidase A1 domain-containing protein" evidence="4">
    <location>
        <begin position="24"/>
        <end position="643"/>
    </location>
</feature>
<protein>
    <recommendedName>
        <fullName evidence="5">Peptidase A1 domain-containing protein</fullName>
    </recommendedName>
</protein>
<comment type="caution">
    <text evidence="6">The sequence shown here is derived from an EMBL/GenBank/DDBJ whole genome shotgun (WGS) entry which is preliminary data.</text>
</comment>
<keyword evidence="3" id="KW-0812">Transmembrane</keyword>
<feature type="region of interest" description="Disordered" evidence="2">
    <location>
        <begin position="557"/>
        <end position="582"/>
    </location>
</feature>
<dbReference type="SUPFAM" id="SSF50630">
    <property type="entry name" value="Acid proteases"/>
    <property type="match status" value="1"/>
</dbReference>
<dbReference type="GO" id="GO:0004190">
    <property type="term" value="F:aspartic-type endopeptidase activity"/>
    <property type="evidence" value="ECO:0007669"/>
    <property type="project" value="InterPro"/>
</dbReference>
<dbReference type="InterPro" id="IPR021109">
    <property type="entry name" value="Peptidase_aspartic_dom_sf"/>
</dbReference>
<keyword evidence="3" id="KW-1133">Transmembrane helix</keyword>
<dbReference type="eggNOG" id="KOG1339">
    <property type="taxonomic scope" value="Eukaryota"/>
</dbReference>
<keyword evidence="4" id="KW-0732">Signal</keyword>
<evidence type="ECO:0000313" key="6">
    <source>
        <dbReference type="EMBL" id="EGX43082.1"/>
    </source>
</evidence>
<dbReference type="RefSeq" id="XP_011128195.1">
    <property type="nucleotide sequence ID" value="XM_011129893.1"/>
</dbReference>
<comment type="similarity">
    <text evidence="1">Belongs to the peptidase A1 family.</text>
</comment>
<dbReference type="PANTHER" id="PTHR47966">
    <property type="entry name" value="BETA-SITE APP-CLEAVING ENZYME, ISOFORM A-RELATED"/>
    <property type="match status" value="1"/>
</dbReference>
<feature type="transmembrane region" description="Helical" evidence="3">
    <location>
        <begin position="487"/>
        <end position="510"/>
    </location>
</feature>
<dbReference type="OrthoDB" id="771136at2759"/>
<dbReference type="PROSITE" id="PS51767">
    <property type="entry name" value="PEPTIDASE_A1"/>
    <property type="match status" value="1"/>
</dbReference>
<dbReference type="OMA" id="RDFKTWF"/>
<accession>G1XUN3</accession>
<dbReference type="GeneID" id="22899147"/>
<dbReference type="PANTHER" id="PTHR47966:SF65">
    <property type="entry name" value="ASPARTIC-TYPE ENDOPEPTIDASE"/>
    <property type="match status" value="1"/>
</dbReference>
<evidence type="ECO:0000256" key="2">
    <source>
        <dbReference type="SAM" id="MobiDB-lite"/>
    </source>
</evidence>
<dbReference type="InterPro" id="IPR001461">
    <property type="entry name" value="Aspartic_peptidase_A1"/>
</dbReference>
<sequence>MLTNSVSANFWAAILLAVEAVTAGHVHLELRNSIEARSNLGRRDFASSDILHVSETPWYYVDVYIGKCFKPPTADNANAKGTVEVYKIDSGNLLGNPPQKLKLRLEDRGETWIPWLSRITNLNDCARRYPEAENGEMCKFANISGLYNPLDSSTFTNFTESPQLKINYGESETRGIFGTETLQLNQLTITDLTVGLAYSFQTSPSLGVGMPEDTDAYPHNSFLQHLQAEGKINSLAYSLYLNDMHSTGDIYFGAVDETKFYGNLQRFNNLDNGLESHIPVNGAWWSFRNGSFRSLVQSNREDNEYLSTSSVSFGSTFLGLPQQAFDRLVAKFPTEQRNGLYWVDCNEDIDIGFLHFDIANVLYNISSRQLLSHRQYDGDKCSRFLAVDVTENYDDRTPFFRFGDPFLRGAYAVFDYTNRQTLIAPAVINATGSTIKEVGVNDAEISGTGASKLPASYSKIPPIVDKEALVPPGTPFQPGSDPTQSKAIIVGGILGGIVALILVLGAVYAIRPRSQRSRDFKTWFTFIPARKKPSPDPEIAYPARHDSRYYQSGTTRITSVSHSPPQQPVAIHTNGSTSPTAANGGISPITAQPSEQSYYVNTAFRSTRLSNVDEAVEMGPASSASASRNPQFQQQPNRYGNAH</sequence>
<keyword evidence="7" id="KW-1185">Reference proteome</keyword>
<evidence type="ECO:0000259" key="5">
    <source>
        <dbReference type="PROSITE" id="PS51767"/>
    </source>
</evidence>
<dbReference type="InterPro" id="IPR033121">
    <property type="entry name" value="PEPTIDASE_A1"/>
</dbReference>
<dbReference type="Pfam" id="PF00026">
    <property type="entry name" value="Asp"/>
    <property type="match status" value="1"/>
</dbReference>
<evidence type="ECO:0000256" key="3">
    <source>
        <dbReference type="SAM" id="Phobius"/>
    </source>
</evidence>
<evidence type="ECO:0000256" key="4">
    <source>
        <dbReference type="SAM" id="SignalP"/>
    </source>
</evidence>
<feature type="signal peptide" evidence="4">
    <location>
        <begin position="1"/>
        <end position="23"/>
    </location>
</feature>
<dbReference type="Proteomes" id="UP000008784">
    <property type="component" value="Unassembled WGS sequence"/>
</dbReference>
<evidence type="ECO:0000256" key="1">
    <source>
        <dbReference type="ARBA" id="ARBA00007447"/>
    </source>
</evidence>